<dbReference type="EMBL" id="BK032772">
    <property type="protein sequence ID" value="DAF59595.1"/>
    <property type="molecule type" value="Genomic_DNA"/>
</dbReference>
<name>A0A8S5T9A1_9CAUD</name>
<evidence type="ECO:0000313" key="2">
    <source>
        <dbReference type="EMBL" id="DAF59595.1"/>
    </source>
</evidence>
<dbReference type="GO" id="GO:0034220">
    <property type="term" value="P:monoatomic ion transmembrane transport"/>
    <property type="evidence" value="ECO:0007669"/>
    <property type="project" value="UniProtKB-KW"/>
</dbReference>
<keyword evidence="2" id="KW-0813">Transport</keyword>
<organism evidence="2">
    <name type="scientific">Siphoviridae sp. ctmIh35</name>
    <dbReference type="NCBI Taxonomy" id="2827932"/>
    <lineage>
        <taxon>Viruses</taxon>
        <taxon>Duplodnaviria</taxon>
        <taxon>Heunggongvirae</taxon>
        <taxon>Uroviricota</taxon>
        <taxon>Caudoviricetes</taxon>
    </lineage>
</organism>
<keyword evidence="2" id="KW-0406">Ion transport</keyword>
<proteinExistence type="predicted"/>
<evidence type="ECO:0000256" key="1">
    <source>
        <dbReference type="SAM" id="Phobius"/>
    </source>
</evidence>
<protein>
    <submittedName>
        <fullName evidence="2">Intermediate conductance calcium-activated potassium channel-helix bundle, copper, MEMBRANE PROTEIN</fullName>
    </submittedName>
</protein>
<keyword evidence="1" id="KW-0472">Membrane</keyword>
<accession>A0A8S5T9A1</accession>
<keyword evidence="1" id="KW-0812">Transmembrane</keyword>
<feature type="transmembrane region" description="Helical" evidence="1">
    <location>
        <begin position="6"/>
        <end position="28"/>
    </location>
</feature>
<dbReference type="Gene3D" id="1.20.5.110">
    <property type="match status" value="1"/>
</dbReference>
<sequence length="110" mass="12553">MDLYELGKAFMTICVGISTVGAAGTIIYKAYVEAKKPQEDVNRRLDNIEKRLDGIDQKLTNDYTQINQNRDDMNLLMRSMFDLIENKITGNNVEGLKKTRDDLIHALTDK</sequence>
<keyword evidence="1" id="KW-1133">Transmembrane helix</keyword>
<keyword evidence="2" id="KW-0407">Ion channel</keyword>
<reference evidence="2" key="1">
    <citation type="journal article" date="2021" name="Proc. Natl. Acad. Sci. U.S.A.">
        <title>A Catalog of Tens of Thousands of Viruses from Human Metagenomes Reveals Hidden Associations with Chronic Diseases.</title>
        <authorList>
            <person name="Tisza M.J."/>
            <person name="Buck C.B."/>
        </authorList>
    </citation>
    <scope>NUCLEOTIDE SEQUENCE</scope>
    <source>
        <strain evidence="2">CtmIh35</strain>
    </source>
</reference>